<sequence length="47" mass="5223">MKCKVQLYIAGKVFDEIVIARDYQHAREIALARNPGAQVMGVTAVFT</sequence>
<organism evidence="1">
    <name type="scientific">Synechococcus phage QB2</name>
    <dbReference type="NCBI Taxonomy" id="3159453"/>
    <lineage>
        <taxon>Viruses</taxon>
        <taxon>Duplodnaviria</taxon>
        <taxon>Heunggongvirae</taxon>
        <taxon>Uroviricota</taxon>
        <taxon>Caudoviricetes</taxon>
        <taxon>Pantevenvirales</taxon>
        <taxon>Kyanoviridae</taxon>
    </lineage>
</organism>
<proteinExistence type="predicted"/>
<reference evidence="1" key="1">
    <citation type="submission" date="2024-05" db="EMBL/GenBank/DDBJ databases">
        <authorList>
            <person name="Su C."/>
        </authorList>
    </citation>
    <scope>NUCLEOTIDE SEQUENCE</scope>
</reference>
<name>A0AAU8EJZ7_9CAUD</name>
<dbReference type="EMBL" id="PP861117">
    <property type="protein sequence ID" value="XCH00347.1"/>
    <property type="molecule type" value="Genomic_DNA"/>
</dbReference>
<accession>A0AAU8EJZ7</accession>
<protein>
    <submittedName>
        <fullName evidence="1">Uncharacterized protein</fullName>
    </submittedName>
</protein>
<evidence type="ECO:0000313" key="1">
    <source>
        <dbReference type="EMBL" id="XCH00347.1"/>
    </source>
</evidence>